<evidence type="ECO:0000313" key="3">
    <source>
        <dbReference type="Proteomes" id="UP000176404"/>
    </source>
</evidence>
<evidence type="ECO:0000313" key="2">
    <source>
        <dbReference type="EMBL" id="OGM59840.1"/>
    </source>
</evidence>
<keyword evidence="1" id="KW-0472">Membrane</keyword>
<keyword evidence="1" id="KW-1133">Transmembrane helix</keyword>
<feature type="transmembrane region" description="Helical" evidence="1">
    <location>
        <begin position="12"/>
        <end position="36"/>
    </location>
</feature>
<reference evidence="2 3" key="1">
    <citation type="journal article" date="2016" name="Nat. Commun.">
        <title>Thousands of microbial genomes shed light on interconnected biogeochemical processes in an aquifer system.</title>
        <authorList>
            <person name="Anantharaman K."/>
            <person name="Brown C.T."/>
            <person name="Hug L.A."/>
            <person name="Sharon I."/>
            <person name="Castelle C.J."/>
            <person name="Probst A.J."/>
            <person name="Thomas B.C."/>
            <person name="Singh A."/>
            <person name="Wilkins M.J."/>
            <person name="Karaoz U."/>
            <person name="Brodie E.L."/>
            <person name="Williams K.H."/>
            <person name="Hubbard S.S."/>
            <person name="Banfield J.F."/>
        </authorList>
    </citation>
    <scope>NUCLEOTIDE SEQUENCE [LARGE SCALE GENOMIC DNA]</scope>
</reference>
<dbReference type="Proteomes" id="UP000176404">
    <property type="component" value="Unassembled WGS sequence"/>
</dbReference>
<gene>
    <name evidence="2" type="ORF">A2892_00940</name>
</gene>
<accession>A0A1F8B7C9</accession>
<evidence type="ECO:0000256" key="1">
    <source>
        <dbReference type="SAM" id="Phobius"/>
    </source>
</evidence>
<proteinExistence type="predicted"/>
<dbReference type="EMBL" id="MGHD01000013">
    <property type="protein sequence ID" value="OGM59840.1"/>
    <property type="molecule type" value="Genomic_DNA"/>
</dbReference>
<dbReference type="AlphaFoldDB" id="A0A1F8B7C9"/>
<keyword evidence="1" id="KW-0812">Transmembrane</keyword>
<name>A0A1F8B7C9_9BACT</name>
<protein>
    <submittedName>
        <fullName evidence="2">Uncharacterized protein</fullName>
    </submittedName>
</protein>
<organism evidence="2 3">
    <name type="scientific">Candidatus Woesebacteria bacterium RIFCSPLOWO2_01_FULL_39_10b</name>
    <dbReference type="NCBI Taxonomy" id="1802517"/>
    <lineage>
        <taxon>Bacteria</taxon>
        <taxon>Candidatus Woeseibacteriota</taxon>
    </lineage>
</organism>
<comment type="caution">
    <text evidence="2">The sequence shown here is derived from an EMBL/GenBank/DDBJ whole genome shotgun (WGS) entry which is preliminary data.</text>
</comment>
<sequence length="195" mass="22613">MNWASMSKKRLLTSFILLFSVVFLSPFILFYSFVIFSRGKAATVSISGNWKNDNQEIFFRDLNRFAVLLDENGWEVNVDYIERDSGPTKVFFEKFNKYNKSKIYGVLAEKLPIHSLMSIVPIVPVEGLYIRVYEKGSKWAKTGTYLLAYNQFSKCIEGKEAKRQKYLELAKLVEEEYGVDITNQKIYFGDCSLLN</sequence>